<dbReference type="Gene3D" id="3.90.1150.10">
    <property type="entry name" value="Aspartate Aminotransferase, domain 1"/>
    <property type="match status" value="1"/>
</dbReference>
<keyword evidence="4" id="KW-0663">Pyridoxal phosphate</keyword>
<dbReference type="InterPro" id="IPR015424">
    <property type="entry name" value="PyrdxlP-dep_Trfase"/>
</dbReference>
<dbReference type="Proteomes" id="UP001219518">
    <property type="component" value="Unassembled WGS sequence"/>
</dbReference>
<keyword evidence="7" id="KW-1185">Reference proteome</keyword>
<accession>A0AAE1HMB6</accession>
<evidence type="ECO:0000256" key="4">
    <source>
        <dbReference type="ARBA" id="ARBA00022898"/>
    </source>
</evidence>
<dbReference type="InterPro" id="IPR004839">
    <property type="entry name" value="Aminotransferase_I/II_large"/>
</dbReference>
<proteinExistence type="predicted"/>
<dbReference type="CDD" id="cd00609">
    <property type="entry name" value="AAT_like"/>
    <property type="match status" value="1"/>
</dbReference>
<dbReference type="SUPFAM" id="SSF53383">
    <property type="entry name" value="PLP-dependent transferases"/>
    <property type="match status" value="1"/>
</dbReference>
<name>A0AAE1HMB6_9NEOP</name>
<reference evidence="6" key="1">
    <citation type="submission" date="2021-07" db="EMBL/GenBank/DDBJ databases">
        <authorList>
            <person name="Catto M.A."/>
            <person name="Jacobson A."/>
            <person name="Kennedy G."/>
            <person name="Labadie P."/>
            <person name="Hunt B.G."/>
            <person name="Srinivasan R."/>
        </authorList>
    </citation>
    <scope>NUCLEOTIDE SEQUENCE</scope>
    <source>
        <strain evidence="6">PL_HMW_Pooled</strain>
        <tissue evidence="6">Head</tissue>
    </source>
</reference>
<dbReference type="GO" id="GO:0030170">
    <property type="term" value="F:pyridoxal phosphate binding"/>
    <property type="evidence" value="ECO:0007669"/>
    <property type="project" value="InterPro"/>
</dbReference>
<dbReference type="Pfam" id="PF00155">
    <property type="entry name" value="Aminotran_1_2"/>
    <property type="match status" value="1"/>
</dbReference>
<dbReference type="InterPro" id="IPR050859">
    <property type="entry name" value="Class-I_PLP-dep_aminotransf"/>
</dbReference>
<evidence type="ECO:0000256" key="2">
    <source>
        <dbReference type="ARBA" id="ARBA00022576"/>
    </source>
</evidence>
<dbReference type="PANTHER" id="PTHR42790">
    <property type="entry name" value="AMINOTRANSFERASE"/>
    <property type="match status" value="1"/>
</dbReference>
<feature type="domain" description="Aminotransferase class I/classII large" evidence="5">
    <location>
        <begin position="101"/>
        <end position="436"/>
    </location>
</feature>
<evidence type="ECO:0000313" key="6">
    <source>
        <dbReference type="EMBL" id="KAK3923296.1"/>
    </source>
</evidence>
<dbReference type="GO" id="GO:0016212">
    <property type="term" value="F:kynurenine-oxoglutarate transaminase activity"/>
    <property type="evidence" value="ECO:0007669"/>
    <property type="project" value="TreeGrafter"/>
</dbReference>
<feature type="non-terminal residue" evidence="6">
    <location>
        <position position="1"/>
    </location>
</feature>
<protein>
    <submittedName>
        <fullName evidence="6">Kynurenine/alpha-aminoadipate aminotransferase, mitochondrial</fullName>
    </submittedName>
</protein>
<sequence length="457" mass="51409">MFLINPVRHSFLEAYSREAFKQLSSPRSAHSFPKMDYNSILSEMSKRREPSVLRELTKVVLAAPQGTISFATGMPNPSTFPFAEVKVTLKTGEEFSVKGKDLDSALQYQPSAGYAELRGLLQELIDKDHGKQDWNTRSILISSGSNDGISRAVDMLLNVGDPIIVQHPLYSGIETLLKPYKPKYILAEQDKDGIDPNILRETLESHKKAGKRMPQVMYLNPTGANPTGTTLTTDRREKIYKLAQDYDIIILEDDAYYYLHFLEANPKSLLSLDTDGRVIRFDSFSKVLSSGLRLGVVTGPTQLLRQIELHMQASTLQTSSMAQVLAFQLLRIWGADKLKQHYGNVREFYKERRDIMIQAADKHLSGLAEWNVPTGGMFLWIKVHNVEDTNAMVMSHGIDKKIILVPGRCFYTDPLQGSPFIRAAFSIAPKEDIDQASQTGMARLAALIKEEQNRSRL</sequence>
<gene>
    <name evidence="6" type="ORF">KUF71_000378</name>
</gene>
<evidence type="ECO:0000313" key="7">
    <source>
        <dbReference type="Proteomes" id="UP001219518"/>
    </source>
</evidence>
<reference evidence="6" key="2">
    <citation type="journal article" date="2023" name="BMC Genomics">
        <title>Pest status, molecular evolution, and epigenetic factors derived from the genome assembly of Frankliniella fusca, a thysanopteran phytovirus vector.</title>
        <authorList>
            <person name="Catto M.A."/>
            <person name="Labadie P.E."/>
            <person name="Jacobson A.L."/>
            <person name="Kennedy G.G."/>
            <person name="Srinivasan R."/>
            <person name="Hunt B.G."/>
        </authorList>
    </citation>
    <scope>NUCLEOTIDE SEQUENCE</scope>
    <source>
        <strain evidence="6">PL_HMW_Pooled</strain>
    </source>
</reference>
<evidence type="ECO:0000256" key="3">
    <source>
        <dbReference type="ARBA" id="ARBA00022679"/>
    </source>
</evidence>
<evidence type="ECO:0000256" key="1">
    <source>
        <dbReference type="ARBA" id="ARBA00001933"/>
    </source>
</evidence>
<organism evidence="6 7">
    <name type="scientific">Frankliniella fusca</name>
    <dbReference type="NCBI Taxonomy" id="407009"/>
    <lineage>
        <taxon>Eukaryota</taxon>
        <taxon>Metazoa</taxon>
        <taxon>Ecdysozoa</taxon>
        <taxon>Arthropoda</taxon>
        <taxon>Hexapoda</taxon>
        <taxon>Insecta</taxon>
        <taxon>Pterygota</taxon>
        <taxon>Neoptera</taxon>
        <taxon>Paraneoptera</taxon>
        <taxon>Thysanoptera</taxon>
        <taxon>Terebrantia</taxon>
        <taxon>Thripoidea</taxon>
        <taxon>Thripidae</taxon>
        <taxon>Frankliniella</taxon>
    </lineage>
</organism>
<comment type="cofactor">
    <cofactor evidence="1">
        <name>pyridoxal 5'-phosphate</name>
        <dbReference type="ChEBI" id="CHEBI:597326"/>
    </cofactor>
</comment>
<dbReference type="FunFam" id="3.90.1150.10:FF:000166">
    <property type="entry name" value="Kynurenine/alpha-aminoadipate aminotransferase, mitochondrial"/>
    <property type="match status" value="1"/>
</dbReference>
<dbReference type="EMBL" id="JAHWGI010001142">
    <property type="protein sequence ID" value="KAK3923296.1"/>
    <property type="molecule type" value="Genomic_DNA"/>
</dbReference>
<keyword evidence="2 6" id="KW-0032">Aminotransferase</keyword>
<comment type="caution">
    <text evidence="6">The sequence shown here is derived from an EMBL/GenBank/DDBJ whole genome shotgun (WGS) entry which is preliminary data.</text>
</comment>
<dbReference type="Gene3D" id="3.40.640.10">
    <property type="entry name" value="Type I PLP-dependent aspartate aminotransferase-like (Major domain)"/>
    <property type="match status" value="1"/>
</dbReference>
<dbReference type="AlphaFoldDB" id="A0AAE1HMB6"/>
<dbReference type="InterPro" id="IPR015422">
    <property type="entry name" value="PyrdxlP-dep_Trfase_small"/>
</dbReference>
<dbReference type="GO" id="GO:1901605">
    <property type="term" value="P:alpha-amino acid metabolic process"/>
    <property type="evidence" value="ECO:0007669"/>
    <property type="project" value="TreeGrafter"/>
</dbReference>
<keyword evidence="3" id="KW-0808">Transferase</keyword>
<dbReference type="InterPro" id="IPR015421">
    <property type="entry name" value="PyrdxlP-dep_Trfase_major"/>
</dbReference>
<dbReference type="PANTHER" id="PTHR42790:SF19">
    <property type="entry name" value="KYNURENINE_ALPHA-AMINOADIPATE AMINOTRANSFERASE, MITOCHONDRIAL"/>
    <property type="match status" value="1"/>
</dbReference>
<evidence type="ECO:0000259" key="5">
    <source>
        <dbReference type="Pfam" id="PF00155"/>
    </source>
</evidence>